<proteinExistence type="predicted"/>
<accession>A0A6J5RBU9</accession>
<dbReference type="EMBL" id="LR797147">
    <property type="protein sequence ID" value="CAB4190005.1"/>
    <property type="molecule type" value="Genomic_DNA"/>
</dbReference>
<organism evidence="1">
    <name type="scientific">uncultured Caudovirales phage</name>
    <dbReference type="NCBI Taxonomy" id="2100421"/>
    <lineage>
        <taxon>Viruses</taxon>
        <taxon>Duplodnaviria</taxon>
        <taxon>Heunggongvirae</taxon>
        <taxon>Uroviricota</taxon>
        <taxon>Caudoviricetes</taxon>
        <taxon>Peduoviridae</taxon>
        <taxon>Maltschvirus</taxon>
        <taxon>Maltschvirus maltsch</taxon>
    </lineage>
</organism>
<gene>
    <name evidence="1" type="ORF">UFOVP1202_21</name>
</gene>
<reference evidence="1" key="1">
    <citation type="submission" date="2020-05" db="EMBL/GenBank/DDBJ databases">
        <authorList>
            <person name="Chiriac C."/>
            <person name="Salcher M."/>
            <person name="Ghai R."/>
            <person name="Kavagutti S V."/>
        </authorList>
    </citation>
    <scope>NUCLEOTIDE SEQUENCE</scope>
</reference>
<evidence type="ECO:0000313" key="1">
    <source>
        <dbReference type="EMBL" id="CAB4190005.1"/>
    </source>
</evidence>
<protein>
    <submittedName>
        <fullName evidence="1">Uncharacterized protein</fullName>
    </submittedName>
</protein>
<sequence>MDKGIIGIKDMHQTQIEELMNFIAHALDLSSTLADVLEEEDIFDETKNKVENLLEMFGGHAIITDQTLPESLDLEQG</sequence>
<name>A0A6J5RBU9_9CAUD</name>